<name>A0AA91Q5V6_CLALS</name>
<protein>
    <submittedName>
        <fullName evidence="1">Uncharacterized protein</fullName>
    </submittedName>
</protein>
<proteinExistence type="predicted"/>
<dbReference type="EMBL" id="LYUB02000001">
    <property type="protein sequence ID" value="OVF11457.1"/>
    <property type="molecule type" value="Genomic_DNA"/>
</dbReference>
<dbReference type="Proteomes" id="UP000195602">
    <property type="component" value="Unassembled WGS sequence"/>
</dbReference>
<dbReference type="KEGG" id="clus:A9F13_01g09768"/>
<evidence type="ECO:0000313" key="2">
    <source>
        <dbReference type="Proteomes" id="UP000195602"/>
    </source>
</evidence>
<gene>
    <name evidence="1" type="ORF">A9F13_01g09768</name>
</gene>
<evidence type="ECO:0000313" key="1">
    <source>
        <dbReference type="EMBL" id="OVF11457.1"/>
    </source>
</evidence>
<organism evidence="1 2">
    <name type="scientific">Clavispora lusitaniae</name>
    <name type="common">Candida lusitaniae</name>
    <dbReference type="NCBI Taxonomy" id="36911"/>
    <lineage>
        <taxon>Eukaryota</taxon>
        <taxon>Fungi</taxon>
        <taxon>Dikarya</taxon>
        <taxon>Ascomycota</taxon>
        <taxon>Saccharomycotina</taxon>
        <taxon>Pichiomycetes</taxon>
        <taxon>Metschnikowiaceae</taxon>
        <taxon>Clavispora</taxon>
    </lineage>
</organism>
<sequence length="244" mass="28851">MPPTAIEVTSTPSLGESGLPARKKAVYRAEVYFRHIPTVDNYNIKNLNPFELEDPVFFPEWYYCFKQKFSKAVPTGRDYCTLSFDEYRSRFYGEQDVIVHVSCSVDLFFLQCLTQLLEGKRFGKYFKYFTREYIENKTIPNIDVESLESRVKITARQDLLKKWAVQGNYMPLLNHLLAFSSTPRTVWKFFIEAFASKFRKLTRSQKRDFIKSITEAQKNGKGITNQIRSWYEEMQEDMSPWRPK</sequence>
<dbReference type="AlphaFoldDB" id="A0AA91Q5V6"/>
<comment type="caution">
    <text evidence="1">The sequence shown here is derived from an EMBL/GenBank/DDBJ whole genome shotgun (WGS) entry which is preliminary data.</text>
</comment>
<reference evidence="1 2" key="1">
    <citation type="submission" date="2017-04" db="EMBL/GenBank/DDBJ databases">
        <title>Draft genome of the yeast Clavispora lusitaniae type strain CBS 6936.</title>
        <authorList>
            <person name="Durrens P."/>
            <person name="Klopp C."/>
            <person name="Biteau N."/>
            <person name="Fitton-Ouhabi V."/>
            <person name="Dementhon K."/>
            <person name="Accoceberry I."/>
            <person name="Sherman D.J."/>
            <person name="Noel T."/>
        </authorList>
    </citation>
    <scope>NUCLEOTIDE SEQUENCE [LARGE SCALE GENOMIC DNA]</scope>
    <source>
        <strain evidence="1 2">CBS 6936</strain>
    </source>
</reference>
<accession>A0AA91Q5V6</accession>